<dbReference type="InterPro" id="IPR010930">
    <property type="entry name" value="Flg_bb/hook_C_dom"/>
</dbReference>
<dbReference type="InterPro" id="IPR053967">
    <property type="entry name" value="LlgE_F_G-like_D1"/>
</dbReference>
<dbReference type="GO" id="GO:0009425">
    <property type="term" value="C:bacterial-type flagellum basal body"/>
    <property type="evidence" value="ECO:0007669"/>
    <property type="project" value="UniProtKB-SubCell"/>
</dbReference>
<sequence>MIKGFYAAASAMVTGMQRQMVLTHNIDNLDTPGFKQILTSMDEFITTPVSNTSPFASNPELPAILQSRGFNKISRLGDLGLGVMTGEETTDFTEGAVQVTNRELDVAVLGNGFFRIQTAAGERYTKDGRFIKDGNGVLKTADGNEVLAEGGGTITLPKGDISIDEQGQISVNGKNVAKLGIAYFADPSTSLTRDGENTFTGTGASTDLSKVTVRQYALESSNVDLTQVMTQMIQTSRAYEAAQRLVQQQDSLLGQSINTLGKF</sequence>
<feature type="domain" description="Flagellar basal-body/hook protein C-terminal" evidence="3">
    <location>
        <begin position="215"/>
        <end position="258"/>
    </location>
</feature>
<comment type="subcellular location">
    <subcellularLocation>
        <location evidence="2">Bacterial flagellum basal body</location>
    </subcellularLocation>
</comment>
<dbReference type="OrthoDB" id="158495at2"/>
<dbReference type="EMBL" id="LGCK01000012">
    <property type="protein sequence ID" value="KPL71078.1"/>
    <property type="molecule type" value="Genomic_DNA"/>
</dbReference>
<evidence type="ECO:0000259" key="4">
    <source>
        <dbReference type="Pfam" id="PF22692"/>
    </source>
</evidence>
<protein>
    <submittedName>
        <fullName evidence="5">Uncharacterized protein</fullName>
    </submittedName>
</protein>
<keyword evidence="2" id="KW-0975">Bacterial flagellum</keyword>
<dbReference type="STRING" id="229920.ADM99_12430"/>
<dbReference type="Proteomes" id="UP000050430">
    <property type="component" value="Unassembled WGS sequence"/>
</dbReference>
<evidence type="ECO:0000256" key="2">
    <source>
        <dbReference type="RuleBase" id="RU362116"/>
    </source>
</evidence>
<comment type="caution">
    <text evidence="5">The sequence shown here is derived from an EMBL/GenBank/DDBJ whole genome shotgun (WGS) entry which is preliminary data.</text>
</comment>
<dbReference type="AlphaFoldDB" id="A0A0P6XIT1"/>
<dbReference type="SUPFAM" id="SSF117143">
    <property type="entry name" value="Flagellar hook protein flgE"/>
    <property type="match status" value="1"/>
</dbReference>
<evidence type="ECO:0000313" key="5">
    <source>
        <dbReference type="EMBL" id="KPL71078.1"/>
    </source>
</evidence>
<organism evidence="5 6">
    <name type="scientific">Leptolinea tardivitalis</name>
    <dbReference type="NCBI Taxonomy" id="229920"/>
    <lineage>
        <taxon>Bacteria</taxon>
        <taxon>Bacillati</taxon>
        <taxon>Chloroflexota</taxon>
        <taxon>Anaerolineae</taxon>
        <taxon>Anaerolineales</taxon>
        <taxon>Anaerolineaceae</taxon>
        <taxon>Leptolinea</taxon>
    </lineage>
</organism>
<dbReference type="InterPro" id="IPR020013">
    <property type="entry name" value="Flagellar_FlgE/F/G"/>
</dbReference>
<keyword evidence="6" id="KW-1185">Reference proteome</keyword>
<dbReference type="InterPro" id="IPR037925">
    <property type="entry name" value="FlgE/F/G-like"/>
</dbReference>
<gene>
    <name evidence="5" type="ORF">ADM99_12430</name>
</gene>
<dbReference type="PANTHER" id="PTHR30435">
    <property type="entry name" value="FLAGELLAR PROTEIN"/>
    <property type="match status" value="1"/>
</dbReference>
<dbReference type="Pfam" id="PF22692">
    <property type="entry name" value="LlgE_F_G_D1"/>
    <property type="match status" value="1"/>
</dbReference>
<feature type="domain" description="Flagellar hook protein FlgE/F/G-like D1" evidence="4">
    <location>
        <begin position="107"/>
        <end position="171"/>
    </location>
</feature>
<evidence type="ECO:0000313" key="6">
    <source>
        <dbReference type="Proteomes" id="UP000050430"/>
    </source>
</evidence>
<reference evidence="5 6" key="1">
    <citation type="submission" date="2015-07" db="EMBL/GenBank/DDBJ databases">
        <title>Genome sequence of Leptolinea tardivitalis DSM 16556.</title>
        <authorList>
            <person name="Hemp J."/>
            <person name="Ward L.M."/>
            <person name="Pace L.A."/>
            <person name="Fischer W.W."/>
        </authorList>
    </citation>
    <scope>NUCLEOTIDE SEQUENCE [LARGE SCALE GENOMIC DNA]</scope>
    <source>
        <strain evidence="5 6">YMTK-2</strain>
    </source>
</reference>
<dbReference type="PANTHER" id="PTHR30435:SF19">
    <property type="entry name" value="FLAGELLAR BASAL-BODY ROD PROTEIN FLGG"/>
    <property type="match status" value="1"/>
</dbReference>
<dbReference type="NCBIfam" id="TIGR03506">
    <property type="entry name" value="FlgEFG_subfam"/>
    <property type="match status" value="1"/>
</dbReference>
<proteinExistence type="inferred from homology"/>
<evidence type="ECO:0000256" key="1">
    <source>
        <dbReference type="ARBA" id="ARBA00009677"/>
    </source>
</evidence>
<dbReference type="GO" id="GO:0071978">
    <property type="term" value="P:bacterial-type flagellum-dependent swarming motility"/>
    <property type="evidence" value="ECO:0007669"/>
    <property type="project" value="TreeGrafter"/>
</dbReference>
<comment type="similarity">
    <text evidence="1 2">Belongs to the flagella basal body rod proteins family.</text>
</comment>
<dbReference type="RefSeq" id="WP_062422818.1">
    <property type="nucleotide sequence ID" value="NZ_BBYA01000011.1"/>
</dbReference>
<accession>A0A0P6XIT1</accession>
<name>A0A0P6XIT1_9CHLR</name>
<dbReference type="Pfam" id="PF06429">
    <property type="entry name" value="Flg_bbr_C"/>
    <property type="match status" value="1"/>
</dbReference>
<evidence type="ECO:0000259" key="3">
    <source>
        <dbReference type="Pfam" id="PF06429"/>
    </source>
</evidence>